<dbReference type="eggNOG" id="KOG4655">
    <property type="taxonomic scope" value="Eukaryota"/>
</dbReference>
<reference evidence="13 14" key="2">
    <citation type="submission" date="2016-05" db="EMBL/GenBank/DDBJ databases">
        <title>Lineage-specific infection strategies underlie the spectrum of fungal disease in amphibians.</title>
        <authorList>
            <person name="Cuomo C.A."/>
            <person name="Farrer R.A."/>
            <person name="James T."/>
            <person name="Longcore J."/>
            <person name="Birren B."/>
        </authorList>
    </citation>
    <scope>NUCLEOTIDE SEQUENCE [LARGE SCALE GENOMIC DNA]</scope>
    <source>
        <strain evidence="13 14">JEL423</strain>
    </source>
</reference>
<evidence type="ECO:0000313" key="13">
    <source>
        <dbReference type="EMBL" id="OAJ43679.1"/>
    </source>
</evidence>
<comment type="subcellular location">
    <subcellularLocation>
        <location evidence="1">Nucleus</location>
        <location evidence="1">Nucleolus</location>
    </subcellularLocation>
</comment>
<dbReference type="FunFam" id="3.10.290.10:FF:000006">
    <property type="entry name" value="U3 small nucleolar ribonucleoprotein IMP3"/>
    <property type="match status" value="1"/>
</dbReference>
<dbReference type="Proteomes" id="UP000077115">
    <property type="component" value="Unassembled WGS sequence"/>
</dbReference>
<dbReference type="PANTHER" id="PTHR11831">
    <property type="entry name" value="30S 40S RIBOSOMAL PROTEIN"/>
    <property type="match status" value="1"/>
</dbReference>
<dbReference type="PROSITE" id="PS50889">
    <property type="entry name" value="S4"/>
    <property type="match status" value="1"/>
</dbReference>
<evidence type="ECO:0000256" key="5">
    <source>
        <dbReference type="ARBA" id="ARBA00022884"/>
    </source>
</evidence>
<feature type="domain" description="Small ribosomal subunit protein uS4 N-terminal" evidence="12">
    <location>
        <begin position="4"/>
        <end position="107"/>
    </location>
</feature>
<evidence type="ECO:0000256" key="10">
    <source>
        <dbReference type="PROSITE-ProRule" id="PRU00182"/>
    </source>
</evidence>
<dbReference type="GO" id="GO:0019843">
    <property type="term" value="F:rRNA binding"/>
    <property type="evidence" value="ECO:0007669"/>
    <property type="project" value="UniProtKB-KW"/>
</dbReference>
<evidence type="ECO:0000256" key="4">
    <source>
        <dbReference type="ARBA" id="ARBA00022730"/>
    </source>
</evidence>
<dbReference type="GO" id="GO:0006364">
    <property type="term" value="P:rRNA processing"/>
    <property type="evidence" value="ECO:0007669"/>
    <property type="project" value="TreeGrafter"/>
</dbReference>
<evidence type="ECO:0000313" key="14">
    <source>
        <dbReference type="Proteomes" id="UP000077115"/>
    </source>
</evidence>
<keyword evidence="7" id="KW-0687">Ribonucleoprotein</keyword>
<dbReference type="InterPro" id="IPR001912">
    <property type="entry name" value="Ribosomal_uS4_N"/>
</dbReference>
<sequence>MVRAFKHHEQKLLKKVDFVNYKSDPSLRENAVMRRYHIQRREDYIKYNQICGQIRKLTNRLAMLDPKDPLRSKMTDAMLDKLYRMGLITAAKSLSQCEKITVSAFCRRRLPVVMVRLKMAETIKQAVIYVEQGHIRVGPQAVTDPAYLVSRNLEDFVTWVDTSKIKRKIMKYNDKLDDFDLL</sequence>
<evidence type="ECO:0000256" key="6">
    <source>
        <dbReference type="ARBA" id="ARBA00023242"/>
    </source>
</evidence>
<evidence type="ECO:0000256" key="9">
    <source>
        <dbReference type="ARBA" id="ARBA00072223"/>
    </source>
</evidence>
<feature type="domain" description="RNA-binding S4" evidence="11">
    <location>
        <begin position="108"/>
        <end position="173"/>
    </location>
</feature>
<reference evidence="13 14" key="1">
    <citation type="submission" date="2006-10" db="EMBL/GenBank/DDBJ databases">
        <title>The Genome Sequence of Batrachochytrium dendrobatidis JEL423.</title>
        <authorList>
            <consortium name="The Broad Institute Genome Sequencing Platform"/>
            <person name="Birren B."/>
            <person name="Lander E."/>
            <person name="Galagan J."/>
            <person name="Cuomo C."/>
            <person name="Devon K."/>
            <person name="Jaffe D."/>
            <person name="Butler J."/>
            <person name="Alvarez P."/>
            <person name="Gnerre S."/>
            <person name="Grabherr M."/>
            <person name="Kleber M."/>
            <person name="Mauceli E."/>
            <person name="Brockman W."/>
            <person name="Young S."/>
            <person name="LaButti K."/>
            <person name="Sykes S."/>
            <person name="DeCaprio D."/>
            <person name="Crawford M."/>
            <person name="Koehrsen M."/>
            <person name="Engels R."/>
            <person name="Montgomery P."/>
            <person name="Pearson M."/>
            <person name="Howarth C."/>
            <person name="Larson L."/>
            <person name="White J."/>
            <person name="O'Leary S."/>
            <person name="Kodira C."/>
            <person name="Zeng Q."/>
            <person name="Yandava C."/>
            <person name="Alvarado L."/>
            <person name="Longcore J."/>
            <person name="James T."/>
        </authorList>
    </citation>
    <scope>NUCLEOTIDE SEQUENCE [LARGE SCALE GENOMIC DNA]</scope>
    <source>
        <strain evidence="13 14">JEL423</strain>
    </source>
</reference>
<accession>A0A177WU96</accession>
<dbReference type="GO" id="GO:0034457">
    <property type="term" value="C:Mpp10 complex"/>
    <property type="evidence" value="ECO:0007669"/>
    <property type="project" value="TreeGrafter"/>
</dbReference>
<evidence type="ECO:0000259" key="11">
    <source>
        <dbReference type="SMART" id="SM00363"/>
    </source>
</evidence>
<dbReference type="GO" id="GO:0030515">
    <property type="term" value="F:snoRNA binding"/>
    <property type="evidence" value="ECO:0007669"/>
    <property type="project" value="TreeGrafter"/>
</dbReference>
<name>A0A177WU96_BATDL</name>
<dbReference type="InterPro" id="IPR022801">
    <property type="entry name" value="Ribosomal_uS4"/>
</dbReference>
<dbReference type="PANTHER" id="PTHR11831:SF1">
    <property type="entry name" value="U3 SMALL NUCLEOLAR RIBONUCLEOPROTEIN PROTEIN IMP3"/>
    <property type="match status" value="1"/>
</dbReference>
<evidence type="ECO:0000259" key="12">
    <source>
        <dbReference type="SMART" id="SM01390"/>
    </source>
</evidence>
<dbReference type="SUPFAM" id="SSF55174">
    <property type="entry name" value="Alpha-L RNA-binding motif"/>
    <property type="match status" value="1"/>
</dbReference>
<dbReference type="AlphaFoldDB" id="A0A177WU96"/>
<dbReference type="GO" id="GO:0032040">
    <property type="term" value="C:small-subunit processome"/>
    <property type="evidence" value="ECO:0007669"/>
    <property type="project" value="TreeGrafter"/>
</dbReference>
<evidence type="ECO:0000256" key="7">
    <source>
        <dbReference type="ARBA" id="ARBA00023274"/>
    </source>
</evidence>
<dbReference type="VEuPathDB" id="FungiDB:BDEG_27013"/>
<evidence type="ECO:0000256" key="1">
    <source>
        <dbReference type="ARBA" id="ARBA00004604"/>
    </source>
</evidence>
<dbReference type="Gene3D" id="3.10.290.10">
    <property type="entry name" value="RNA-binding S4 domain"/>
    <property type="match status" value="1"/>
</dbReference>
<dbReference type="InterPro" id="IPR036986">
    <property type="entry name" value="S4_RNA-bd_sf"/>
</dbReference>
<evidence type="ECO:0000256" key="3">
    <source>
        <dbReference type="ARBA" id="ARBA00022517"/>
    </source>
</evidence>
<evidence type="ECO:0000256" key="8">
    <source>
        <dbReference type="ARBA" id="ARBA00069727"/>
    </source>
</evidence>
<dbReference type="STRING" id="403673.A0A177WU96"/>
<dbReference type="Pfam" id="PF01479">
    <property type="entry name" value="S4"/>
    <property type="match status" value="1"/>
</dbReference>
<dbReference type="GO" id="GO:0042274">
    <property type="term" value="P:ribosomal small subunit biogenesis"/>
    <property type="evidence" value="ECO:0007669"/>
    <property type="project" value="TreeGrafter"/>
</dbReference>
<keyword evidence="6" id="KW-0539">Nucleus</keyword>
<dbReference type="SMART" id="SM01390">
    <property type="entry name" value="Ribosomal_S4"/>
    <property type="match status" value="1"/>
</dbReference>
<dbReference type="Pfam" id="PF00163">
    <property type="entry name" value="Ribosomal_S4"/>
    <property type="match status" value="1"/>
</dbReference>
<comment type="similarity">
    <text evidence="2">Belongs to the universal ribosomal protein uS4 family.</text>
</comment>
<proteinExistence type="inferred from homology"/>
<organism evidence="13 14">
    <name type="scientific">Batrachochytrium dendrobatidis (strain JEL423)</name>
    <dbReference type="NCBI Taxonomy" id="403673"/>
    <lineage>
        <taxon>Eukaryota</taxon>
        <taxon>Fungi</taxon>
        <taxon>Fungi incertae sedis</taxon>
        <taxon>Chytridiomycota</taxon>
        <taxon>Chytridiomycota incertae sedis</taxon>
        <taxon>Chytridiomycetes</taxon>
        <taxon>Rhizophydiales</taxon>
        <taxon>Rhizophydiales incertae sedis</taxon>
        <taxon>Batrachochytrium</taxon>
    </lineage>
</organism>
<keyword evidence="4" id="KW-0699">rRNA-binding</keyword>
<protein>
    <recommendedName>
        <fullName evidence="8">U3 small nucleolar ribonucleoprotein protein IMP3</fullName>
    </recommendedName>
    <alternativeName>
        <fullName evidence="9">U3 small nucleolar ribonucleoprotein protein imp3</fullName>
    </alternativeName>
</protein>
<gene>
    <name evidence="13" type="ORF">BDEG_27013</name>
</gene>
<keyword evidence="3" id="KW-0690">Ribosome biogenesis</keyword>
<dbReference type="InterPro" id="IPR002942">
    <property type="entry name" value="S4_RNA-bd"/>
</dbReference>
<dbReference type="CDD" id="cd00165">
    <property type="entry name" value="S4"/>
    <property type="match status" value="1"/>
</dbReference>
<dbReference type="SMART" id="SM00363">
    <property type="entry name" value="S4"/>
    <property type="match status" value="1"/>
</dbReference>
<evidence type="ECO:0000256" key="2">
    <source>
        <dbReference type="ARBA" id="ARBA00007465"/>
    </source>
</evidence>
<dbReference type="EMBL" id="DS022310">
    <property type="protein sequence ID" value="OAJ43679.1"/>
    <property type="molecule type" value="Genomic_DNA"/>
</dbReference>
<keyword evidence="5 10" id="KW-0694">RNA-binding</keyword>
<dbReference type="OrthoDB" id="10248812at2759"/>